<keyword evidence="1" id="KW-0479">Metal-binding</keyword>
<protein>
    <submittedName>
        <fullName evidence="6">Pectate lyase</fullName>
    </submittedName>
</protein>
<dbReference type="Proteomes" id="UP001319045">
    <property type="component" value="Chromosome"/>
</dbReference>
<reference evidence="6 7" key="1">
    <citation type="journal article" date="2022" name="Int. J. Syst. Evol. Microbiol.">
        <title>Prevotella herbatica sp. nov., a plant polysaccharide-decomposing anaerobic bacterium isolated from a methanogenic reactor.</title>
        <authorList>
            <person name="Uek A."/>
            <person name="Tonouchi A."/>
            <person name="Kaku N."/>
            <person name="Ueki K."/>
        </authorList>
    </citation>
    <scope>NUCLEOTIDE SEQUENCE [LARGE SCALE GENOMIC DNA]</scope>
    <source>
        <strain evidence="6 7">WR041</strain>
    </source>
</reference>
<evidence type="ECO:0000256" key="3">
    <source>
        <dbReference type="ARBA" id="ARBA00023239"/>
    </source>
</evidence>
<dbReference type="EMBL" id="AP024484">
    <property type="protein sequence ID" value="BCS85975.1"/>
    <property type="molecule type" value="Genomic_DNA"/>
</dbReference>
<dbReference type="InterPro" id="IPR002022">
    <property type="entry name" value="Pec_lyase"/>
</dbReference>
<evidence type="ECO:0000313" key="7">
    <source>
        <dbReference type="Proteomes" id="UP001319045"/>
    </source>
</evidence>
<dbReference type="InterPro" id="IPR011050">
    <property type="entry name" value="Pectin_lyase_fold/virulence"/>
</dbReference>
<evidence type="ECO:0000256" key="4">
    <source>
        <dbReference type="SAM" id="SignalP"/>
    </source>
</evidence>
<feature type="domain" description="Pectate lyase" evidence="5">
    <location>
        <begin position="129"/>
        <end position="334"/>
    </location>
</feature>
<keyword evidence="4" id="KW-0732">Signal</keyword>
<accession>A0ABM7NZN5</accession>
<dbReference type="GO" id="GO:0016829">
    <property type="term" value="F:lyase activity"/>
    <property type="evidence" value="ECO:0007669"/>
    <property type="project" value="UniProtKB-KW"/>
</dbReference>
<feature type="signal peptide" evidence="4">
    <location>
        <begin position="1"/>
        <end position="24"/>
    </location>
</feature>
<dbReference type="Pfam" id="PF00544">
    <property type="entry name" value="Pectate_lyase_4"/>
    <property type="match status" value="1"/>
</dbReference>
<proteinExistence type="predicted"/>
<evidence type="ECO:0000256" key="2">
    <source>
        <dbReference type="ARBA" id="ARBA00023180"/>
    </source>
</evidence>
<dbReference type="Gene3D" id="2.160.20.10">
    <property type="entry name" value="Single-stranded right-handed beta-helix, Pectin lyase-like"/>
    <property type="match status" value="1"/>
</dbReference>
<evidence type="ECO:0000313" key="6">
    <source>
        <dbReference type="EMBL" id="BCS85975.1"/>
    </source>
</evidence>
<keyword evidence="2" id="KW-0325">Glycoprotein</keyword>
<dbReference type="PANTHER" id="PTHR42970:SF1">
    <property type="entry name" value="PECTATE LYASE C-RELATED"/>
    <property type="match status" value="1"/>
</dbReference>
<sequence length="520" mass="56670">MMIKRFKKIIALLSISYCVICAQASCVDKNYENDLNPKLPTTNAENSNFGDQGSEAGNATGFPLFDDGILSFPGAEGYGKNVTGARSGEGTEIYHVTNLNDTGTGSFRDAVSKPWRIIVFDVSGIIKCGNSPIILQSNQTILGQTAPGKGVVLYGGRVSASGAKNLIVRYLRMRMGAGYSGDKDACGVANGTDMIFDHCSITWGKDENFSINADNKGSRPKNITIQNSIIGQGLQNHSCGGLIQTDIDEGITIFRNLYIDNKTRNPKVKGLNQFVNNVVYNWGSGAAYNMGGESSGRSETAIENNYFIKGPCNNWQNVAQPDGSIMTENVAMSPAKPFLGGNGDFRSYCVGNFYDSDKDGALNGVEITQENWNQYCSGTPTFLSTRSELHPIIKNQKSASEAYDWIVKKVGASLPVRDEVDNFLIDELTSLGSKGTIIQDERMTTQFVLGGPGKINSAEKQLDTDNDGMPDAFEDAWGLDKNNPNDALLKARNGYLNIENYALSLEFPEEYQYELNKLKQ</sequence>
<dbReference type="InterPro" id="IPR012334">
    <property type="entry name" value="Pectin_lyas_fold"/>
</dbReference>
<gene>
    <name evidence="6" type="primary">pel_3</name>
    <name evidence="6" type="ORF">prwr041_18680</name>
</gene>
<dbReference type="SUPFAM" id="SSF51126">
    <property type="entry name" value="Pectin lyase-like"/>
    <property type="match status" value="1"/>
</dbReference>
<evidence type="ECO:0000259" key="5">
    <source>
        <dbReference type="Pfam" id="PF00544"/>
    </source>
</evidence>
<organism evidence="6 7">
    <name type="scientific">Prevotella herbatica</name>
    <dbReference type="NCBI Taxonomy" id="2801997"/>
    <lineage>
        <taxon>Bacteria</taxon>
        <taxon>Pseudomonadati</taxon>
        <taxon>Bacteroidota</taxon>
        <taxon>Bacteroidia</taxon>
        <taxon>Bacteroidales</taxon>
        <taxon>Prevotellaceae</taxon>
        <taxon>Prevotella</taxon>
    </lineage>
</organism>
<dbReference type="InterPro" id="IPR052063">
    <property type="entry name" value="Polysaccharide_Lyase_1"/>
</dbReference>
<feature type="chain" id="PRO_5047320067" evidence="4">
    <location>
        <begin position="25"/>
        <end position="520"/>
    </location>
</feature>
<dbReference type="PANTHER" id="PTHR42970">
    <property type="entry name" value="PECTATE LYASE C-RELATED"/>
    <property type="match status" value="1"/>
</dbReference>
<keyword evidence="7" id="KW-1185">Reference proteome</keyword>
<name>A0ABM7NZN5_9BACT</name>
<evidence type="ECO:0000256" key="1">
    <source>
        <dbReference type="ARBA" id="ARBA00022723"/>
    </source>
</evidence>
<keyword evidence="3 6" id="KW-0456">Lyase</keyword>